<protein>
    <submittedName>
        <fullName evidence="1">Uncharacterized protein</fullName>
    </submittedName>
</protein>
<gene>
    <name evidence="1" type="ORF">Mal48_27030</name>
</gene>
<proteinExistence type="predicted"/>
<reference evidence="1 2" key="1">
    <citation type="submission" date="2019-02" db="EMBL/GenBank/DDBJ databases">
        <title>Deep-cultivation of Planctomycetes and their phenomic and genomic characterization uncovers novel biology.</title>
        <authorList>
            <person name="Wiegand S."/>
            <person name="Jogler M."/>
            <person name="Boedeker C."/>
            <person name="Pinto D."/>
            <person name="Vollmers J."/>
            <person name="Rivas-Marin E."/>
            <person name="Kohn T."/>
            <person name="Peeters S.H."/>
            <person name="Heuer A."/>
            <person name="Rast P."/>
            <person name="Oberbeckmann S."/>
            <person name="Bunk B."/>
            <person name="Jeske O."/>
            <person name="Meyerdierks A."/>
            <person name="Storesund J.E."/>
            <person name="Kallscheuer N."/>
            <person name="Luecker S."/>
            <person name="Lage O.M."/>
            <person name="Pohl T."/>
            <person name="Merkel B.J."/>
            <person name="Hornburger P."/>
            <person name="Mueller R.-W."/>
            <person name="Bruemmer F."/>
            <person name="Labrenz M."/>
            <person name="Spormann A.M."/>
            <person name="Op den Camp H."/>
            <person name="Overmann J."/>
            <person name="Amann R."/>
            <person name="Jetten M.S.M."/>
            <person name="Mascher T."/>
            <person name="Medema M.H."/>
            <person name="Devos D.P."/>
            <person name="Kaster A.-K."/>
            <person name="Ovreas L."/>
            <person name="Rohde M."/>
            <person name="Galperin M.Y."/>
            <person name="Jogler C."/>
        </authorList>
    </citation>
    <scope>NUCLEOTIDE SEQUENCE [LARGE SCALE GENOMIC DNA]</scope>
    <source>
        <strain evidence="1 2">Mal48</strain>
    </source>
</reference>
<keyword evidence="2" id="KW-1185">Reference proteome</keyword>
<organism evidence="1 2">
    <name type="scientific">Thalassoglobus polymorphus</name>
    <dbReference type="NCBI Taxonomy" id="2527994"/>
    <lineage>
        <taxon>Bacteria</taxon>
        <taxon>Pseudomonadati</taxon>
        <taxon>Planctomycetota</taxon>
        <taxon>Planctomycetia</taxon>
        <taxon>Planctomycetales</taxon>
        <taxon>Planctomycetaceae</taxon>
        <taxon>Thalassoglobus</taxon>
    </lineage>
</organism>
<dbReference type="EMBL" id="CP036267">
    <property type="protein sequence ID" value="QDT33450.1"/>
    <property type="molecule type" value="Genomic_DNA"/>
</dbReference>
<accession>A0A517QP75</accession>
<dbReference type="AlphaFoldDB" id="A0A517QP75"/>
<evidence type="ECO:0000313" key="2">
    <source>
        <dbReference type="Proteomes" id="UP000315724"/>
    </source>
</evidence>
<name>A0A517QP75_9PLAN</name>
<dbReference type="KEGG" id="tpol:Mal48_27030"/>
<dbReference type="Proteomes" id="UP000315724">
    <property type="component" value="Chromosome"/>
</dbReference>
<evidence type="ECO:0000313" key="1">
    <source>
        <dbReference type="EMBL" id="QDT33450.1"/>
    </source>
</evidence>
<sequence>MRLRKQFLSLEQFALLCAREERISLVKMLFATSQMLQTNSKDALAESKHLRDTGTLFRCLFLFAD</sequence>